<feature type="compositionally biased region" description="Low complexity" evidence="2">
    <location>
        <begin position="410"/>
        <end position="426"/>
    </location>
</feature>
<evidence type="ECO:0000313" key="4">
    <source>
        <dbReference type="Proteomes" id="UP000886752"/>
    </source>
</evidence>
<feature type="region of interest" description="Disordered" evidence="2">
    <location>
        <begin position="481"/>
        <end position="548"/>
    </location>
</feature>
<proteinExistence type="predicted"/>
<protein>
    <submittedName>
        <fullName evidence="3">Uncharacterized protein</fullName>
    </submittedName>
</protein>
<dbReference type="AlphaFoldDB" id="A0A9D1PX22"/>
<feature type="compositionally biased region" description="Basic and acidic residues" evidence="2">
    <location>
        <begin position="481"/>
        <end position="501"/>
    </location>
</feature>
<evidence type="ECO:0000313" key="3">
    <source>
        <dbReference type="EMBL" id="HIW00450.1"/>
    </source>
</evidence>
<evidence type="ECO:0000256" key="2">
    <source>
        <dbReference type="SAM" id="MobiDB-lite"/>
    </source>
</evidence>
<feature type="coiled-coil region" evidence="1">
    <location>
        <begin position="288"/>
        <end position="315"/>
    </location>
</feature>
<feature type="compositionally biased region" description="Low complexity" evidence="2">
    <location>
        <begin position="48"/>
        <end position="57"/>
    </location>
</feature>
<feature type="compositionally biased region" description="Low complexity" evidence="2">
    <location>
        <begin position="75"/>
        <end position="105"/>
    </location>
</feature>
<accession>A0A9D1PX22</accession>
<comment type="caution">
    <text evidence="3">The sequence shown here is derived from an EMBL/GenBank/DDBJ whole genome shotgun (WGS) entry which is preliminary data.</text>
</comment>
<feature type="compositionally biased region" description="Low complexity" evidence="2">
    <location>
        <begin position="502"/>
        <end position="517"/>
    </location>
</feature>
<feature type="compositionally biased region" description="Basic and acidic residues" evidence="2">
    <location>
        <begin position="58"/>
        <end position="74"/>
    </location>
</feature>
<feature type="compositionally biased region" description="Low complexity" evidence="2">
    <location>
        <begin position="166"/>
        <end position="183"/>
    </location>
</feature>
<reference evidence="3" key="1">
    <citation type="journal article" date="2021" name="PeerJ">
        <title>Extensive microbial diversity within the chicken gut microbiome revealed by metagenomics and culture.</title>
        <authorList>
            <person name="Gilroy R."/>
            <person name="Ravi A."/>
            <person name="Getino M."/>
            <person name="Pursley I."/>
            <person name="Horton D.L."/>
            <person name="Alikhan N.F."/>
            <person name="Baker D."/>
            <person name="Gharbi K."/>
            <person name="Hall N."/>
            <person name="Watson M."/>
            <person name="Adriaenssens E.M."/>
            <person name="Foster-Nyarko E."/>
            <person name="Jarju S."/>
            <person name="Secka A."/>
            <person name="Antonio M."/>
            <person name="Oren A."/>
            <person name="Chaudhuri R.R."/>
            <person name="La Ragione R."/>
            <person name="Hildebrand F."/>
            <person name="Pallen M.J."/>
        </authorList>
    </citation>
    <scope>NUCLEOTIDE SEQUENCE</scope>
    <source>
        <strain evidence="3">ChiHecec2B26-446</strain>
    </source>
</reference>
<reference evidence="3" key="2">
    <citation type="submission" date="2021-04" db="EMBL/GenBank/DDBJ databases">
        <authorList>
            <person name="Gilroy R."/>
        </authorList>
    </citation>
    <scope>NUCLEOTIDE SEQUENCE</scope>
    <source>
        <strain evidence="3">ChiHecec2B26-446</strain>
    </source>
</reference>
<feature type="region of interest" description="Disordered" evidence="2">
    <location>
        <begin position="166"/>
        <end position="197"/>
    </location>
</feature>
<sequence>MEQSMMARIMARTVPGAMIDPMAAMAEPMPCEQPAGPDSLPDRAAESAVVAPDADALADAREDAGSDAREDAGKDAAPAPASRRADEAVQPIQPAQAAQPVQPIQPHGPAGNTPNSVPPGHGTTQPGRTRPATCPATLPATLPARRPSWMRPGLLRDAWEWAQRMASAEAAAPAQPAKSAEPAEPGREEPAAWAADPSGVVTDARGIPWPASLMQLKKDLDARLQVRRQQDRTGTGTGTGAAPCGSWQASGTVLLSEQDERLAVFENPEDARFAAQLCNVLPLVLTLYERLSAACMDSNRENRETQRKLAALRKDWSSMKRVLVAQNALVRTYNEACLQLCAREDARPRVQADDRPLLDWLVNHLACESVQPVCPYACGHFDQTKPCPLWKPEGAGDSCAAPATTDKVGTTDATDSLDTADTTAGTPEEAAGLARSLPDVATWKKLVFPASDDRATCRCNVWQCWKQACLWACGRSAFRSERSARTDRTGEDRAQAAEAGRDAACAVAEEGSAEVSGEGAGDEADEEAGPGAGSDTGEDAGERSLRRP</sequence>
<keyword evidence="1" id="KW-0175">Coiled coil</keyword>
<gene>
    <name evidence="3" type="ORF">H9894_04600</name>
</gene>
<evidence type="ECO:0000256" key="1">
    <source>
        <dbReference type="SAM" id="Coils"/>
    </source>
</evidence>
<organism evidence="3 4">
    <name type="scientific">Candidatus Desulfovibrio intestinipullorum</name>
    <dbReference type="NCBI Taxonomy" id="2838536"/>
    <lineage>
        <taxon>Bacteria</taxon>
        <taxon>Pseudomonadati</taxon>
        <taxon>Thermodesulfobacteriota</taxon>
        <taxon>Desulfovibrionia</taxon>
        <taxon>Desulfovibrionales</taxon>
        <taxon>Desulfovibrionaceae</taxon>
        <taxon>Desulfovibrio</taxon>
    </lineage>
</organism>
<dbReference type="Proteomes" id="UP000886752">
    <property type="component" value="Unassembled WGS sequence"/>
</dbReference>
<feature type="region of interest" description="Disordered" evidence="2">
    <location>
        <begin position="401"/>
        <end position="432"/>
    </location>
</feature>
<name>A0A9D1PX22_9BACT</name>
<dbReference type="EMBL" id="DXHV01000049">
    <property type="protein sequence ID" value="HIW00450.1"/>
    <property type="molecule type" value="Genomic_DNA"/>
</dbReference>
<feature type="region of interest" description="Disordered" evidence="2">
    <location>
        <begin position="25"/>
        <end position="145"/>
    </location>
</feature>